<evidence type="ECO:0000256" key="2">
    <source>
        <dbReference type="ARBA" id="ARBA00022741"/>
    </source>
</evidence>
<dbReference type="SMART" id="SM00881">
    <property type="entry name" value="CoA_binding"/>
    <property type="match status" value="1"/>
</dbReference>
<dbReference type="InterPro" id="IPR013815">
    <property type="entry name" value="ATP_grasp_subdomain_1"/>
</dbReference>
<dbReference type="Gene3D" id="3.40.50.261">
    <property type="entry name" value="Succinyl-CoA synthetase domains"/>
    <property type="match status" value="2"/>
</dbReference>
<dbReference type="PROSITE" id="PS50975">
    <property type="entry name" value="ATP_GRASP"/>
    <property type="match status" value="1"/>
</dbReference>
<dbReference type="SUPFAM" id="SSF56059">
    <property type="entry name" value="Glutathione synthetase ATP-binding domain-like"/>
    <property type="match status" value="1"/>
</dbReference>
<dbReference type="InterPro" id="IPR036291">
    <property type="entry name" value="NAD(P)-bd_dom_sf"/>
</dbReference>
<evidence type="ECO:0000313" key="7">
    <source>
        <dbReference type="Proteomes" id="UP000626210"/>
    </source>
</evidence>
<dbReference type="SUPFAM" id="SSF52210">
    <property type="entry name" value="Succinyl-CoA synthetase domains"/>
    <property type="match status" value="2"/>
</dbReference>
<feature type="domain" description="ATP-grasp" evidence="5">
    <location>
        <begin position="507"/>
        <end position="543"/>
    </location>
</feature>
<dbReference type="Proteomes" id="UP000626210">
    <property type="component" value="Unassembled WGS sequence"/>
</dbReference>
<evidence type="ECO:0000259" key="5">
    <source>
        <dbReference type="PROSITE" id="PS50975"/>
    </source>
</evidence>
<keyword evidence="3 4" id="KW-0067">ATP-binding</keyword>
<dbReference type="PANTHER" id="PTHR43334">
    <property type="entry name" value="ACETATE--COA LIGASE [ADP-FORMING]"/>
    <property type="match status" value="1"/>
</dbReference>
<name>A0ABQ3G2D7_9BURK</name>
<dbReference type="InterPro" id="IPR051538">
    <property type="entry name" value="Acyl-CoA_Synth/Transferase"/>
</dbReference>
<comment type="caution">
    <text evidence="6">The sequence shown here is derived from an EMBL/GenBank/DDBJ whole genome shotgun (WGS) entry which is preliminary data.</text>
</comment>
<keyword evidence="2 4" id="KW-0547">Nucleotide-binding</keyword>
<sequence length="726" mass="73751">MNGALAEPEHGMTAGHDVGRGLEAVFKPRSIALIGASDDPTKIGGRPLQFLQRYGYAGAVYPVNRKGGTVQSLPAYASVAELPETPDLAVVTAPPESVPEAIRACAARGVRAAVVISSGFSEMGAAGQALQQQIGDIARASGMRIVGPNCLGAIGVHEKSIATFSVALEAGFPAAGAVGIVSQSGNLGSYAMRVAAERGAGISRLLTTGNECDVDIADAIAALALDDVSSVILCCMETCRDGPRLVRALALAREAGKPVVVLKVGVSDAGSAAAASHTGALAGSDAVFDVVLRNGGAIRVPSIEQLIEVGLAISVVGVPRAPRGGRVAVLTASGGFGVLLADAASAQGLTLAPLQEATRARILAAVPFASPANPVDMTAQVSSRPELLAEVLDAVAADDSCDALLLQSANAFNMPRLRDVFLAALRRLREAHPARTLLVCSRAPREVAQQLHALGFPTVEGLDAACATLAALVQLGRQAGARPAAAPAPAAAAPLDARAFADEASAKAVLAAAGLPVLREATAATRAAALAAAQDIGFPVVLKIVSPDIAHKTEVGGVVVGVRTPAQLEAEYDALLARVTQNAPQARITGVLVAQMAPQGTELILGTKKDPVFGPMVMVGLGGIYAEVFQDVALQTAPVSEAQAEAMLRSLKTFPLLDGARGRAKADVAAAARAVASLSRFAAAHAHSVAEIDINPLVVLAQGQGAFALDALLVPSPRSQETEHHV</sequence>
<proteinExistence type="predicted"/>
<evidence type="ECO:0000256" key="3">
    <source>
        <dbReference type="ARBA" id="ARBA00022840"/>
    </source>
</evidence>
<dbReference type="Pfam" id="PF13380">
    <property type="entry name" value="CoA_binding_2"/>
    <property type="match status" value="1"/>
</dbReference>
<dbReference type="Gene3D" id="3.30.1490.20">
    <property type="entry name" value="ATP-grasp fold, A domain"/>
    <property type="match status" value="1"/>
</dbReference>
<dbReference type="Gene3D" id="3.40.50.720">
    <property type="entry name" value="NAD(P)-binding Rossmann-like Domain"/>
    <property type="match status" value="1"/>
</dbReference>
<dbReference type="PANTHER" id="PTHR43334:SF1">
    <property type="entry name" value="3-HYDROXYPROPIONATE--COA LIGASE [ADP-FORMING]"/>
    <property type="match status" value="1"/>
</dbReference>
<dbReference type="EMBL" id="BMYK01000007">
    <property type="protein sequence ID" value="GHC84602.1"/>
    <property type="molecule type" value="Genomic_DNA"/>
</dbReference>
<dbReference type="Pfam" id="PF13607">
    <property type="entry name" value="Succ_CoA_lig"/>
    <property type="match status" value="1"/>
</dbReference>
<dbReference type="InterPro" id="IPR003781">
    <property type="entry name" value="CoA-bd"/>
</dbReference>
<evidence type="ECO:0000256" key="4">
    <source>
        <dbReference type="PROSITE-ProRule" id="PRU00409"/>
    </source>
</evidence>
<evidence type="ECO:0000256" key="1">
    <source>
        <dbReference type="ARBA" id="ARBA00022598"/>
    </source>
</evidence>
<dbReference type="Pfam" id="PF13549">
    <property type="entry name" value="ATP-grasp_5"/>
    <property type="match status" value="1"/>
</dbReference>
<evidence type="ECO:0000313" key="6">
    <source>
        <dbReference type="EMBL" id="GHC84602.1"/>
    </source>
</evidence>
<keyword evidence="1 6" id="KW-0436">Ligase</keyword>
<dbReference type="InterPro" id="IPR032875">
    <property type="entry name" value="Succ_CoA_lig_flav_dom"/>
</dbReference>
<organism evidence="6 7">
    <name type="scientific">Pseudorhodoferax aquiterrae</name>
    <dbReference type="NCBI Taxonomy" id="747304"/>
    <lineage>
        <taxon>Bacteria</taxon>
        <taxon>Pseudomonadati</taxon>
        <taxon>Pseudomonadota</taxon>
        <taxon>Betaproteobacteria</taxon>
        <taxon>Burkholderiales</taxon>
        <taxon>Comamonadaceae</taxon>
    </lineage>
</organism>
<dbReference type="GO" id="GO:0016874">
    <property type="term" value="F:ligase activity"/>
    <property type="evidence" value="ECO:0007669"/>
    <property type="project" value="UniProtKB-KW"/>
</dbReference>
<dbReference type="SUPFAM" id="SSF51735">
    <property type="entry name" value="NAD(P)-binding Rossmann-fold domains"/>
    <property type="match status" value="1"/>
</dbReference>
<dbReference type="InterPro" id="IPR016102">
    <property type="entry name" value="Succinyl-CoA_synth-like"/>
</dbReference>
<accession>A0ABQ3G2D7</accession>
<gene>
    <name evidence="6" type="ORF">GCM10007320_29230</name>
</gene>
<reference evidence="7" key="1">
    <citation type="journal article" date="2019" name="Int. J. Syst. Evol. Microbiol.">
        <title>The Global Catalogue of Microorganisms (GCM) 10K type strain sequencing project: providing services to taxonomists for standard genome sequencing and annotation.</title>
        <authorList>
            <consortium name="The Broad Institute Genomics Platform"/>
            <consortium name="The Broad Institute Genome Sequencing Center for Infectious Disease"/>
            <person name="Wu L."/>
            <person name="Ma J."/>
        </authorList>
    </citation>
    <scope>NUCLEOTIDE SEQUENCE [LARGE SCALE GENOMIC DNA]</scope>
    <source>
        <strain evidence="7">KCTC 23314</strain>
    </source>
</reference>
<dbReference type="Gene3D" id="3.30.470.20">
    <property type="entry name" value="ATP-grasp fold, B domain"/>
    <property type="match status" value="1"/>
</dbReference>
<protein>
    <submittedName>
        <fullName evidence="6">6-carboxyhexanoate--CoA ligase</fullName>
    </submittedName>
</protein>
<keyword evidence="7" id="KW-1185">Reference proteome</keyword>
<dbReference type="InterPro" id="IPR011761">
    <property type="entry name" value="ATP-grasp"/>
</dbReference>